<feature type="transmembrane region" description="Helical" evidence="2">
    <location>
        <begin position="815"/>
        <end position="833"/>
    </location>
</feature>
<feature type="transmembrane region" description="Helical" evidence="2">
    <location>
        <begin position="677"/>
        <end position="698"/>
    </location>
</feature>
<feature type="transmembrane region" description="Helical" evidence="2">
    <location>
        <begin position="435"/>
        <end position="462"/>
    </location>
</feature>
<feature type="transmembrane region" description="Helical" evidence="2">
    <location>
        <begin position="760"/>
        <end position="781"/>
    </location>
</feature>
<evidence type="ECO:0000256" key="1">
    <source>
        <dbReference type="SAM" id="MobiDB-lite"/>
    </source>
</evidence>
<gene>
    <name evidence="4" type="primary">nrf-6_7</name>
    <name evidence="4" type="ORF">g.12810</name>
</gene>
<dbReference type="SMART" id="SM00703">
    <property type="entry name" value="NRF"/>
    <property type="match status" value="1"/>
</dbReference>
<evidence type="ECO:0000259" key="3">
    <source>
        <dbReference type="SMART" id="SM00703"/>
    </source>
</evidence>
<name>A0A6G1SBC7_9ACAR</name>
<dbReference type="EMBL" id="GGYP01002696">
    <property type="protein sequence ID" value="MDE47467.1"/>
    <property type="molecule type" value="Transcribed_RNA"/>
</dbReference>
<dbReference type="InterPro" id="IPR052728">
    <property type="entry name" value="O2_lipid_transport_reg"/>
</dbReference>
<evidence type="ECO:0000313" key="4">
    <source>
        <dbReference type="EMBL" id="MDE47467.1"/>
    </source>
</evidence>
<dbReference type="GO" id="GO:0016747">
    <property type="term" value="F:acyltransferase activity, transferring groups other than amino-acyl groups"/>
    <property type="evidence" value="ECO:0007669"/>
    <property type="project" value="InterPro"/>
</dbReference>
<organism evidence="4">
    <name type="scientific">Aceria tosichella</name>
    <name type="common">wheat curl mite</name>
    <dbReference type="NCBI Taxonomy" id="561515"/>
    <lineage>
        <taxon>Eukaryota</taxon>
        <taxon>Metazoa</taxon>
        <taxon>Ecdysozoa</taxon>
        <taxon>Arthropoda</taxon>
        <taxon>Chelicerata</taxon>
        <taxon>Arachnida</taxon>
        <taxon>Acari</taxon>
        <taxon>Acariformes</taxon>
        <taxon>Trombidiformes</taxon>
        <taxon>Prostigmata</taxon>
        <taxon>Eupodina</taxon>
        <taxon>Eriophyoidea</taxon>
        <taxon>Eriophyidae</taxon>
        <taxon>Eriophyinae</taxon>
        <taxon>Aceriini</taxon>
        <taxon>Aceria</taxon>
    </lineage>
</organism>
<dbReference type="Pfam" id="PF20146">
    <property type="entry name" value="NRF"/>
    <property type="match status" value="1"/>
</dbReference>
<feature type="region of interest" description="Disordered" evidence="1">
    <location>
        <begin position="1"/>
        <end position="31"/>
    </location>
</feature>
<keyword evidence="2" id="KW-0472">Membrane</keyword>
<evidence type="ECO:0000256" key="2">
    <source>
        <dbReference type="SAM" id="Phobius"/>
    </source>
</evidence>
<feature type="transmembrane region" description="Helical" evidence="2">
    <location>
        <begin position="879"/>
        <end position="903"/>
    </location>
</feature>
<dbReference type="Pfam" id="PF01757">
    <property type="entry name" value="Acyl_transf_3"/>
    <property type="match status" value="1"/>
</dbReference>
<feature type="transmembrane region" description="Helical" evidence="2">
    <location>
        <begin position="950"/>
        <end position="974"/>
    </location>
</feature>
<feature type="transmembrane region" description="Helical" evidence="2">
    <location>
        <begin position="845"/>
        <end position="867"/>
    </location>
</feature>
<dbReference type="PANTHER" id="PTHR11161">
    <property type="entry name" value="O-ACYLTRANSFERASE"/>
    <property type="match status" value="1"/>
</dbReference>
<protein>
    <submittedName>
        <fullName evidence="4">Nose resistant to fluoxetine protein 6</fullName>
    </submittedName>
</protein>
<feature type="transmembrane region" description="Helical" evidence="2">
    <location>
        <begin position="586"/>
        <end position="603"/>
    </location>
</feature>
<accession>A0A6G1SBC7</accession>
<keyword evidence="2" id="KW-1133">Transmembrane helix</keyword>
<dbReference type="PANTHER" id="PTHR11161:SF0">
    <property type="entry name" value="O-ACYLTRANSFERASE LIKE PROTEIN"/>
    <property type="match status" value="1"/>
</dbReference>
<keyword evidence="2" id="KW-0812">Transmembrane</keyword>
<sequence length="1044" mass="117665">MTQEKNHTPQARTGPSTKRGGDQQHSIQAGRRVKVTKLMLDAAAHSTSSTSAPAKSLSSISRHMKMILRKPQASRARKQLSSTRGKTTTFNMSISQLFIPLLITTLILSSIEQLQTTTALLADDVSQSGGGPLWLAPTGKPRMSARLEELLERVGPNMRASADYRDFRDVKLNESLEGWRVLYEQASEYAHQEALGRKPKLIRLLKEANVSSGCLNAADETLDSMARLESWAVQMWSYSGNFPAAASFAGHFHDLGSYKGCIDIVRPATTNTNPITTPPEAATATSSDMRYSASYCTVGFRPIMPVRPRFHLIFKQAPQELVRLFNESNIMALMASQAQYFHYVYLKTGVCVPSECSSRDIQQVAKTIGRKLALMSAPVKCFTRAPKLANHWYNLTSGTNESTADSSLDENNLDELEHNKPVLVDLNERMNFAQLVSLSLIGAFFFVVFLATLWHAAELAWFELTTRRKFASSMDLSDEHYGRQQQQSAQDIKHQTLNCDSNNNNKHQLISMGQLGSSVGNHTQFVASPSLIQQGRSEQIRGRNDLINLDGSCFKTSLFYYCSMITNGREFCDTSMRSNEIRCLHGFRVGTMLWIICVHVLQYNDWSGFTRIFENVPSLQNPIIHPIINANYVVDNFFLMSGLLVAYTTWHSHRGASTNFNLLQSLLGRYLRLTPQVLLISLMYIVLPSIGFSGPFWYDMTHYAAKYCEKNWWVNLLHLQAFYREDEICNLVGWWISVDVLYYIVGLLLLWMILNKRIQLAYTCTCLIVGFSTLMTIWRHYSWGLSPNNLGLVPQVNEVWTEFVVKFFWSPYPHAYVFFLGLWLGYLMANKIGLNQVRRWSKLGWFLSLTSLAAINMSSRLWLIGVLELTTDQQVLSTSYNVICVIIWASSFGWMIVACHYGCAPLLNRLLSTKASIMLSKASFIIYLSHMLVLRTFYGTQYNLLEVSTSILIFLVVGITFVSVLFGVFLCVAFEAPCMKVQRLILNKIKSNHKLPPAGLSFAQNNNNNGSSINNNNVINQDATTSNEEKIILNSSATGVVLFK</sequence>
<dbReference type="InterPro" id="IPR002656">
    <property type="entry name" value="Acyl_transf_3_dom"/>
</dbReference>
<feature type="transmembrane region" description="Helical" evidence="2">
    <location>
        <begin position="623"/>
        <end position="647"/>
    </location>
</feature>
<dbReference type="AlphaFoldDB" id="A0A6G1SBC7"/>
<feature type="domain" description="Nose resistant-to-fluoxetine protein N-terminal" evidence="3">
    <location>
        <begin position="211"/>
        <end position="383"/>
    </location>
</feature>
<proteinExistence type="predicted"/>
<feature type="transmembrane region" description="Helical" evidence="2">
    <location>
        <begin position="732"/>
        <end position="753"/>
    </location>
</feature>
<reference evidence="4" key="1">
    <citation type="submission" date="2018-10" db="EMBL/GenBank/DDBJ databases">
        <title>Transcriptome assembly of Aceria tosichella (Wheat curl mite) Type 2.</title>
        <authorList>
            <person name="Scully E.D."/>
            <person name="Geib S.M."/>
            <person name="Palmer N.A."/>
            <person name="Gupta A.K."/>
            <person name="Sarath G."/>
            <person name="Tatineni S."/>
        </authorList>
    </citation>
    <scope>NUCLEOTIDE SEQUENCE</scope>
    <source>
        <strain evidence="4">LincolnNE</strain>
    </source>
</reference>
<feature type="transmembrane region" description="Helical" evidence="2">
    <location>
        <begin position="915"/>
        <end position="938"/>
    </location>
</feature>
<dbReference type="InterPro" id="IPR006621">
    <property type="entry name" value="Nose-resist-to-fluoxetine_N"/>
</dbReference>